<proteinExistence type="predicted"/>
<accession>A0A392TMJ6</accession>
<comment type="caution">
    <text evidence="1">The sequence shown here is derived from an EMBL/GenBank/DDBJ whole genome shotgun (WGS) entry which is preliminary data.</text>
</comment>
<feature type="non-terminal residue" evidence="1">
    <location>
        <position position="48"/>
    </location>
</feature>
<name>A0A392TMJ6_9FABA</name>
<dbReference type="AlphaFoldDB" id="A0A392TMJ6"/>
<reference evidence="1 2" key="1">
    <citation type="journal article" date="2018" name="Front. Plant Sci.">
        <title>Red Clover (Trifolium pratense) and Zigzag Clover (T. medium) - A Picture of Genomic Similarities and Differences.</title>
        <authorList>
            <person name="Dluhosova J."/>
            <person name="Istvanek J."/>
            <person name="Nedelnik J."/>
            <person name="Repkova J."/>
        </authorList>
    </citation>
    <scope>NUCLEOTIDE SEQUENCE [LARGE SCALE GENOMIC DNA]</scope>
    <source>
        <strain evidence="2">cv. 10/8</strain>
        <tissue evidence="1">Leaf</tissue>
    </source>
</reference>
<evidence type="ECO:0000313" key="1">
    <source>
        <dbReference type="EMBL" id="MCI62202.1"/>
    </source>
</evidence>
<dbReference type="EMBL" id="LXQA010614876">
    <property type="protein sequence ID" value="MCI62202.1"/>
    <property type="molecule type" value="Genomic_DNA"/>
</dbReference>
<sequence length="48" mass="5306">MPSSGVRRVRSLDGKHLQVLPSKQRTVKLLALWIAKAGGVRSLESEHL</sequence>
<evidence type="ECO:0000313" key="2">
    <source>
        <dbReference type="Proteomes" id="UP000265520"/>
    </source>
</evidence>
<protein>
    <submittedName>
        <fullName evidence="1">Uncharacterized protein</fullName>
    </submittedName>
</protein>
<organism evidence="1 2">
    <name type="scientific">Trifolium medium</name>
    <dbReference type="NCBI Taxonomy" id="97028"/>
    <lineage>
        <taxon>Eukaryota</taxon>
        <taxon>Viridiplantae</taxon>
        <taxon>Streptophyta</taxon>
        <taxon>Embryophyta</taxon>
        <taxon>Tracheophyta</taxon>
        <taxon>Spermatophyta</taxon>
        <taxon>Magnoliopsida</taxon>
        <taxon>eudicotyledons</taxon>
        <taxon>Gunneridae</taxon>
        <taxon>Pentapetalae</taxon>
        <taxon>rosids</taxon>
        <taxon>fabids</taxon>
        <taxon>Fabales</taxon>
        <taxon>Fabaceae</taxon>
        <taxon>Papilionoideae</taxon>
        <taxon>50 kb inversion clade</taxon>
        <taxon>NPAAA clade</taxon>
        <taxon>Hologalegina</taxon>
        <taxon>IRL clade</taxon>
        <taxon>Trifolieae</taxon>
        <taxon>Trifolium</taxon>
    </lineage>
</organism>
<keyword evidence="2" id="KW-1185">Reference proteome</keyword>
<dbReference type="Proteomes" id="UP000265520">
    <property type="component" value="Unassembled WGS sequence"/>
</dbReference>